<evidence type="ECO:0000313" key="1">
    <source>
        <dbReference type="EMBL" id="QYS97436.1"/>
    </source>
</evidence>
<name>A0A8G0L869_9HYPO</name>
<keyword evidence="2" id="KW-1185">Reference proteome</keyword>
<dbReference type="Proteomes" id="UP000826661">
    <property type="component" value="Chromosome II"/>
</dbReference>
<reference evidence="1 2" key="1">
    <citation type="journal article" date="2021" name="BMC Genomics">
        <title>Telomere-to-telomere genome assembly of asparaginase-producing Trichoderma simmonsii.</title>
        <authorList>
            <person name="Chung D."/>
            <person name="Kwon Y.M."/>
            <person name="Yang Y."/>
        </authorList>
    </citation>
    <scope>NUCLEOTIDE SEQUENCE [LARGE SCALE GENOMIC DNA]</scope>
    <source>
        <strain evidence="1 2">GH-Sj1</strain>
    </source>
</reference>
<accession>A0A8G0L869</accession>
<dbReference type="AlphaFoldDB" id="A0A8G0L869"/>
<dbReference type="EMBL" id="CP075865">
    <property type="protein sequence ID" value="QYS97436.1"/>
    <property type="molecule type" value="Genomic_DNA"/>
</dbReference>
<protein>
    <submittedName>
        <fullName evidence="1">Uncharacterized protein</fullName>
    </submittedName>
</protein>
<proteinExistence type="predicted"/>
<organism evidence="1 2">
    <name type="scientific">Trichoderma simmonsii</name>
    <dbReference type="NCBI Taxonomy" id="1491479"/>
    <lineage>
        <taxon>Eukaryota</taxon>
        <taxon>Fungi</taxon>
        <taxon>Dikarya</taxon>
        <taxon>Ascomycota</taxon>
        <taxon>Pezizomycotina</taxon>
        <taxon>Sordariomycetes</taxon>
        <taxon>Hypocreomycetidae</taxon>
        <taxon>Hypocreales</taxon>
        <taxon>Hypocreaceae</taxon>
        <taxon>Trichoderma</taxon>
    </lineage>
</organism>
<evidence type="ECO:0000313" key="2">
    <source>
        <dbReference type="Proteomes" id="UP000826661"/>
    </source>
</evidence>
<sequence>MIIVVCYILAVVYRREIFISTKLRPMNTFESILLLQLLLLSDFLLLKIVTPGAVSTIPSAAAATYDIYHSVEVDIISISIRISKLDSGTARREEKQQKYAHPSPQRPDWWSEEAVGKRLCKSADGTIDGVVPVKWTIRLENAVPKYRLVNGGARYRFQDSGRESIGQEGLFEKLNDWVTLL</sequence>
<gene>
    <name evidence="1" type="ORF">H0G86_004665</name>
</gene>